<comment type="catalytic activity">
    <reaction evidence="7">
        <text>L-aspartate + L-glutamine + ATP + H2O = L-asparagine + L-glutamate + AMP + diphosphate + H(+)</text>
        <dbReference type="Rhea" id="RHEA:12228"/>
        <dbReference type="ChEBI" id="CHEBI:15377"/>
        <dbReference type="ChEBI" id="CHEBI:15378"/>
        <dbReference type="ChEBI" id="CHEBI:29985"/>
        <dbReference type="ChEBI" id="CHEBI:29991"/>
        <dbReference type="ChEBI" id="CHEBI:30616"/>
        <dbReference type="ChEBI" id="CHEBI:33019"/>
        <dbReference type="ChEBI" id="CHEBI:58048"/>
        <dbReference type="ChEBI" id="CHEBI:58359"/>
        <dbReference type="ChEBI" id="CHEBI:456215"/>
        <dbReference type="EC" id="6.3.5.4"/>
    </reaction>
</comment>
<dbReference type="PANTHER" id="PTHR43284:SF1">
    <property type="entry name" value="ASPARAGINE SYNTHETASE"/>
    <property type="match status" value="1"/>
</dbReference>
<feature type="site" description="Important for beta-aspartyl-AMP intermediate formation" evidence="10">
    <location>
        <position position="390"/>
    </location>
</feature>
<feature type="binding site" evidence="9">
    <location>
        <begin position="388"/>
        <end position="389"/>
    </location>
    <ligand>
        <name>ATP</name>
        <dbReference type="ChEBI" id="CHEBI:30616"/>
    </ligand>
</feature>
<dbReference type="CDD" id="cd01991">
    <property type="entry name" value="Asn_synthase_B_C"/>
    <property type="match status" value="1"/>
</dbReference>
<evidence type="ECO:0000256" key="3">
    <source>
        <dbReference type="ARBA" id="ARBA00012737"/>
    </source>
</evidence>
<dbReference type="NCBIfam" id="TIGR01536">
    <property type="entry name" value="asn_synth_AEB"/>
    <property type="match status" value="1"/>
</dbReference>
<evidence type="ECO:0000313" key="12">
    <source>
        <dbReference type="EMBL" id="QEA40055.1"/>
    </source>
</evidence>
<keyword evidence="12" id="KW-0436">Ligase</keyword>
<evidence type="ECO:0000256" key="5">
    <source>
        <dbReference type="ARBA" id="ARBA00022840"/>
    </source>
</evidence>
<evidence type="ECO:0000256" key="7">
    <source>
        <dbReference type="ARBA" id="ARBA00048741"/>
    </source>
</evidence>
<dbReference type="OrthoDB" id="9763290at2"/>
<dbReference type="CDD" id="cd00712">
    <property type="entry name" value="AsnB"/>
    <property type="match status" value="1"/>
</dbReference>
<keyword evidence="8" id="KW-0061">Asparagine biosynthesis</keyword>
<evidence type="ECO:0000256" key="6">
    <source>
        <dbReference type="ARBA" id="ARBA00022962"/>
    </source>
</evidence>
<evidence type="ECO:0000256" key="1">
    <source>
        <dbReference type="ARBA" id="ARBA00005187"/>
    </source>
</evidence>
<dbReference type="KEGG" id="paur:FGL86_13855"/>
<dbReference type="EMBL" id="CP042382">
    <property type="protein sequence ID" value="QEA40055.1"/>
    <property type="molecule type" value="Genomic_DNA"/>
</dbReference>
<dbReference type="PROSITE" id="PS51278">
    <property type="entry name" value="GATASE_TYPE_2"/>
    <property type="match status" value="1"/>
</dbReference>
<evidence type="ECO:0000256" key="8">
    <source>
        <dbReference type="PIRSR" id="PIRSR001589-1"/>
    </source>
</evidence>
<evidence type="ECO:0000259" key="11">
    <source>
        <dbReference type="PROSITE" id="PS51278"/>
    </source>
</evidence>
<dbReference type="Proteomes" id="UP000321272">
    <property type="component" value="Chromosome"/>
</dbReference>
<keyword evidence="8" id="KW-0028">Amino-acid biosynthesis</keyword>
<evidence type="ECO:0000256" key="10">
    <source>
        <dbReference type="PIRSR" id="PIRSR001589-3"/>
    </source>
</evidence>
<feature type="active site" description="For GATase activity" evidence="8">
    <location>
        <position position="2"/>
    </location>
</feature>
<feature type="binding site" evidence="9">
    <location>
        <position position="315"/>
    </location>
    <ligand>
        <name>ATP</name>
        <dbReference type="ChEBI" id="CHEBI:30616"/>
    </ligand>
</feature>
<dbReference type="GO" id="GO:0005829">
    <property type="term" value="C:cytosol"/>
    <property type="evidence" value="ECO:0007669"/>
    <property type="project" value="TreeGrafter"/>
</dbReference>
<comment type="similarity">
    <text evidence="2">Belongs to the asparagine synthetase family.</text>
</comment>
<dbReference type="RefSeq" id="WP_147185130.1">
    <property type="nucleotide sequence ID" value="NZ_CP042382.1"/>
</dbReference>
<dbReference type="Gene3D" id="3.60.20.10">
    <property type="entry name" value="Glutamine Phosphoribosylpyrophosphate, subunit 1, domain 1"/>
    <property type="match status" value="1"/>
</dbReference>
<feature type="domain" description="Glutamine amidotransferase type-2" evidence="11">
    <location>
        <begin position="2"/>
        <end position="228"/>
    </location>
</feature>
<dbReference type="GO" id="GO:0006529">
    <property type="term" value="P:asparagine biosynthetic process"/>
    <property type="evidence" value="ECO:0007669"/>
    <property type="project" value="UniProtKB-KW"/>
</dbReference>
<dbReference type="InterPro" id="IPR051786">
    <property type="entry name" value="ASN_synthetase/amidase"/>
</dbReference>
<dbReference type="AlphaFoldDB" id="A0A5B8SWW8"/>
<accession>A0A5B8SWW8</accession>
<dbReference type="GO" id="GO:0005524">
    <property type="term" value="F:ATP binding"/>
    <property type="evidence" value="ECO:0007669"/>
    <property type="project" value="UniProtKB-KW"/>
</dbReference>
<dbReference type="SUPFAM" id="SSF56235">
    <property type="entry name" value="N-terminal nucleophile aminohydrolases (Ntn hydrolases)"/>
    <property type="match status" value="1"/>
</dbReference>
<comment type="pathway">
    <text evidence="1">Amino-acid biosynthesis; L-asparagine biosynthesis; L-asparagine from L-aspartate (L-Gln route): step 1/1.</text>
</comment>
<dbReference type="InterPro" id="IPR014729">
    <property type="entry name" value="Rossmann-like_a/b/a_fold"/>
</dbReference>
<evidence type="ECO:0000256" key="2">
    <source>
        <dbReference type="ARBA" id="ARBA00005752"/>
    </source>
</evidence>
<dbReference type="InterPro" id="IPR001962">
    <property type="entry name" value="Asn_synthase"/>
</dbReference>
<dbReference type="InterPro" id="IPR017932">
    <property type="entry name" value="GATase_2_dom"/>
</dbReference>
<name>A0A5B8SWW8_9GAMM</name>
<protein>
    <recommendedName>
        <fullName evidence="3">asparagine synthase (glutamine-hydrolyzing)</fullName>
        <ecNumber evidence="3">6.3.5.4</ecNumber>
    </recommendedName>
</protein>
<dbReference type="SUPFAM" id="SSF52402">
    <property type="entry name" value="Adenine nucleotide alpha hydrolases-like"/>
    <property type="match status" value="1"/>
</dbReference>
<sequence>MCGLTGFLSSGASDDFQASIRAIRGMMDAITHRGPDSDGHWSDETVGLVLGHRRLSILDLTPAGHQPMHSACGRYVIAFNGEIYNHLDIRKKLEAESWKKTPVWRGHSDTETLLAAFAAWGIEATLQAAVGMFATALWDRKEQTLTLARDRFGEKPLYYGFTGKGLSDSTFLFGSELKALAAHPQWQGELETGALENYLRFGCVRGKQSIFRGIFKLPPGSLLTLSRDHIKAYRLPEPVQWWSAEQAAHAAIQQGRITDPSYAVGQVEQALGQSIGQRMIADVPLGAFLSGGIDSSAVVALMQAQASRPVRTFSVGFDDRRYDESAHAAAIAEHLGTEHVTLKATSRMALDLVPRLPEIYDEPFADSSQLPTTLVAQLTREHVTVALSGDGGDELFGGYNRHLWVPRLWDKLKRMPLPARRALAVSLKSIPSHAYDRMMQLGGKALPSRLRLRTFGEKLHKLAAVLESPSQQALFAGVSSMNRAPATLLAGNHPEAKADALYPVLAGFDSVEWMLLMDTLHYMVDDVLVKVDRASMASSLEVRVPFLDPEVFHAAWRLPPEIKLREGQGKWVLRQVLYRHVPRELIERPKMGFAIPLDDWLRGPLREWTEDLLSSQSLKELPMLDAKQVHKLWQAHLKRQGHYAQQLWTVLQLLAWQRKWRPRLA</sequence>
<organism evidence="12 13">
    <name type="scientific">Pistricoccus aurantiacus</name>
    <dbReference type="NCBI Taxonomy" id="1883414"/>
    <lineage>
        <taxon>Bacteria</taxon>
        <taxon>Pseudomonadati</taxon>
        <taxon>Pseudomonadota</taxon>
        <taxon>Gammaproteobacteria</taxon>
        <taxon>Oceanospirillales</taxon>
        <taxon>Halomonadaceae</taxon>
        <taxon>Pistricoccus</taxon>
    </lineage>
</organism>
<feature type="binding site" evidence="9">
    <location>
        <position position="109"/>
    </location>
    <ligand>
        <name>L-glutamine</name>
        <dbReference type="ChEBI" id="CHEBI:58359"/>
    </ligand>
</feature>
<dbReference type="EC" id="6.3.5.4" evidence="3"/>
<dbReference type="InterPro" id="IPR006426">
    <property type="entry name" value="Asn_synth_AEB"/>
</dbReference>
<dbReference type="Pfam" id="PF00733">
    <property type="entry name" value="Asn_synthase"/>
    <property type="match status" value="1"/>
</dbReference>
<dbReference type="InterPro" id="IPR033738">
    <property type="entry name" value="AsnB_N"/>
</dbReference>
<keyword evidence="6 8" id="KW-0315">Glutamine amidotransferase</keyword>
<evidence type="ECO:0000256" key="9">
    <source>
        <dbReference type="PIRSR" id="PIRSR001589-2"/>
    </source>
</evidence>
<proteinExistence type="inferred from homology"/>
<reference evidence="12 13" key="1">
    <citation type="submission" date="2019-06" db="EMBL/GenBank/DDBJ databases">
        <title>Genome analyses of bacteria isolated from kimchi.</title>
        <authorList>
            <person name="Lee S."/>
            <person name="Ahn S."/>
            <person name="Roh S."/>
        </authorList>
    </citation>
    <scope>NUCLEOTIDE SEQUENCE [LARGE SCALE GENOMIC DNA]</scope>
    <source>
        <strain evidence="12 13">CBA4606</strain>
    </source>
</reference>
<evidence type="ECO:0000256" key="4">
    <source>
        <dbReference type="ARBA" id="ARBA00022741"/>
    </source>
</evidence>
<keyword evidence="5 9" id="KW-0067">ATP-binding</keyword>
<dbReference type="GO" id="GO:0004066">
    <property type="term" value="F:asparagine synthase (glutamine-hydrolyzing) activity"/>
    <property type="evidence" value="ECO:0007669"/>
    <property type="project" value="UniProtKB-EC"/>
</dbReference>
<dbReference type="PIRSF" id="PIRSF001589">
    <property type="entry name" value="Asn_synthetase_glu-h"/>
    <property type="match status" value="1"/>
</dbReference>
<gene>
    <name evidence="12" type="primary">asnB</name>
    <name evidence="12" type="ORF">FGL86_13855</name>
</gene>
<evidence type="ECO:0000313" key="13">
    <source>
        <dbReference type="Proteomes" id="UP000321272"/>
    </source>
</evidence>
<dbReference type="Gene3D" id="3.40.50.620">
    <property type="entry name" value="HUPs"/>
    <property type="match status" value="2"/>
</dbReference>
<keyword evidence="4 9" id="KW-0547">Nucleotide-binding</keyword>
<dbReference type="Pfam" id="PF13522">
    <property type="entry name" value="GATase_6"/>
    <property type="match status" value="1"/>
</dbReference>
<dbReference type="InterPro" id="IPR029055">
    <property type="entry name" value="Ntn_hydrolases_N"/>
</dbReference>
<dbReference type="PANTHER" id="PTHR43284">
    <property type="entry name" value="ASPARAGINE SYNTHETASE (GLUTAMINE-HYDROLYZING)"/>
    <property type="match status" value="1"/>
</dbReference>
<keyword evidence="13" id="KW-1185">Reference proteome</keyword>